<name>K9VTN8_9CYAN</name>
<gene>
    <name evidence="1" type="ORF">Osc7112_6851</name>
</gene>
<evidence type="ECO:0000313" key="2">
    <source>
        <dbReference type="Proteomes" id="UP000010478"/>
    </source>
</evidence>
<sequence>MRLDLLVTFVRRYELLRYAVRFADDKVLYILYNFIDVVGTVRFRYGRRSMAYEPTNPVGQ</sequence>
<reference evidence="1 2" key="1">
    <citation type="submission" date="2012-05" db="EMBL/GenBank/DDBJ databases">
        <title>Finished plasmid 3 of genome of Oscillatoria sp. PCC 7112.</title>
        <authorList>
            <consortium name="US DOE Joint Genome Institute"/>
            <person name="Gugger M."/>
            <person name="Coursin T."/>
            <person name="Rippka R."/>
            <person name="Tandeau De Marsac N."/>
            <person name="Huntemann M."/>
            <person name="Wei C.-L."/>
            <person name="Han J."/>
            <person name="Detter J.C."/>
            <person name="Han C."/>
            <person name="Tapia R."/>
            <person name="Davenport K."/>
            <person name="Daligault H."/>
            <person name="Erkkila T."/>
            <person name="Gu W."/>
            <person name="Munk A.C.C."/>
            <person name="Teshima H."/>
            <person name="Xu Y."/>
            <person name="Chain P."/>
            <person name="Chen A."/>
            <person name="Krypides N."/>
            <person name="Mavromatis K."/>
            <person name="Markowitz V."/>
            <person name="Szeto E."/>
            <person name="Ivanova N."/>
            <person name="Mikhailova N."/>
            <person name="Ovchinnikova G."/>
            <person name="Pagani I."/>
            <person name="Pati A."/>
            <person name="Goodwin L."/>
            <person name="Peters L."/>
            <person name="Pitluck S."/>
            <person name="Woyke T."/>
            <person name="Kerfeld C."/>
        </authorList>
    </citation>
    <scope>NUCLEOTIDE SEQUENCE [LARGE SCALE GENOMIC DNA]</scope>
    <source>
        <strain evidence="1 2">PCC 7112</strain>
        <plasmid evidence="1 2">pOSC7112.03</plasmid>
    </source>
</reference>
<proteinExistence type="predicted"/>
<accession>K9VTN8</accession>
<keyword evidence="1" id="KW-0614">Plasmid</keyword>
<dbReference type="HOGENOM" id="CLU_2937172_0_0_3"/>
<evidence type="ECO:0000313" key="1">
    <source>
        <dbReference type="EMBL" id="AFZ10934.1"/>
    </source>
</evidence>
<dbReference type="Proteomes" id="UP000010478">
    <property type="component" value="Plasmid pOSC7112.03"/>
</dbReference>
<geneLocation type="plasmid" evidence="1 2">
    <name>pOSC7112.03</name>
</geneLocation>
<protein>
    <submittedName>
        <fullName evidence="1">Uncharacterized protein</fullName>
    </submittedName>
</protein>
<dbReference type="EMBL" id="CP003617">
    <property type="protein sequence ID" value="AFZ10934.1"/>
    <property type="molecule type" value="Genomic_DNA"/>
</dbReference>
<keyword evidence="2" id="KW-1185">Reference proteome</keyword>
<organism evidence="1 2">
    <name type="scientific">Phormidium nigroviride PCC 7112</name>
    <dbReference type="NCBI Taxonomy" id="179408"/>
    <lineage>
        <taxon>Bacteria</taxon>
        <taxon>Bacillati</taxon>
        <taxon>Cyanobacteriota</taxon>
        <taxon>Cyanophyceae</taxon>
        <taxon>Oscillatoriophycideae</taxon>
        <taxon>Oscillatoriales</taxon>
        <taxon>Oscillatoriaceae</taxon>
        <taxon>Phormidium</taxon>
    </lineage>
</organism>
<dbReference type="KEGG" id="oni:Osc7112_6851"/>
<dbReference type="AlphaFoldDB" id="K9VTN8"/>